<sequence>MDPMIELCDIIAKHPEQFRDKLTWICGRCPQAENLQSDSPRASRSQLLAVIAVARFLSKCPHSKDDRAISMLLDFIRALPSTLRRSFWPQSYKSESIASFYVDFLKYVYEASNASGDLASEIAEYFGEVVTATVSGQDANNNDPAISRAYVLALSDYFPPVLRSDAGQLIDNLFEQLAILLPASQGEIIPGNSDMSAAANGSISYWNSCVDQLNLINDGGGALSKQIVASFEEESMESLEKQKVVFKMIGHVLEKVSIDQKHLEQVRLIAKKQLQYMSAFLKIRKLDWNDQGQNLKSRINAKLSVYRAAARVQITSLVSLEVDAKTSKKLVLETLALLIDAAETCLLSVWRKLRACEELFTSLLSGIAQVAVSRGGQPLRVLLIRLKPLVLAACMQADTWASSQGVMFDGVLKTCCEIIESGWTKDRAPIDTFIMGLATSIRERNDYAEQVDKEKQEVPAVQLNVIRLLADLNVAISKPEVVDMILPLFIESLEEGDATTPSLLRLRLLDAVARMASLGFEKSFREAVVLMTRSYLSKISSTGSGENKSSTSEADTERSETLPAGFLLIATDLKNAKLRSDYRHRLLSLCSDVGLAAESKSGSSGADFLGPLLPALAEMCSDFDPTVDLEPSLLKLFRNLWFYVALFGLAPPIQKSKKSDSTTSSSSGNMASIALQAVGGPYMWNPQWSSSVQRIAQGTPPLVVSSVKWLEDELELNALHNPASRQGSGNEKAAISQRTALSAALGGRVDVGAMTTISGVKATYLLAVAFLEIIRFISNGGILNGGTSDGTSLNYSRSAFSCAFEYLKTPNLMPAVSQCLTAIVHNAFEAAVSWLEDRITETGNGAVIRDSTLFTHACFLINSMSQREEHIRSISVKLLVQLRDKFPQVLWNSSCVDSLLFFVQNDTSSTVVNDPAWEAAVRSLYQKNVREWIVVSLSYAPCTTQGLLQEKLCKANTWPKSQQTTDVVSLLSEIRIGTGKNDCWSGIRTANIPSVMASAAAASGANLKLSEAFILEVFSTGIVSATVKCNYAGEIAGMRRLYNSMGGFQAGAPQPGTGSGLQRLISGAFSQPQQNEDEAFNEVSLAKFVRLLQQFVNSAEKGGELDKSQFRETCCQATALLLSNLGSDRTSNLKGFSQLLRLLCWCPAYIATPDAMETGVFIWTWLVSAAPQWGSLVLAELVDAWLWTIDTKRGLFASDKKYSGPGAKLRPHLTHGEPEPLPDINPVDQILAHRLWLGFFIDRFEVVRHNSVEQLLLIGRMLQGTAKLPWSFSHHPAAAGTFFTFMLLGLKYCSCHSQRNLQNFRSGLQLLEDRLYRSGKVLRAQNLLSPFASSYAPKEIKLRVCLGWFAYDPQFYDINNMNFAHSETQAVQYFCNEMVNSLQSDSKVSAQENGDTPVQALVRGLQNDEYHPVWGQMDNYTVGREKRKQLLLMLCEHEADRLFVWAHPVSKEPMPSRAKLTAEKWIEHARTAFSVDPRIAFSLALRFPTNTSLRAEITQLVQSNILDIRDIPEALPYFVTPKAVEENSTLLQQLPHWAACSITVALEFLTPLYKGHPRVMAYVLRVLESYPPDHVTFYMPQLVQSLRYDEGARLIAVPMSILILGTEQYKPICAFELERLEGYLLRATKKSDIFAHILIWHLQGEELEEGSEAAILAGPPDERTKYFQELLPVVRQRIIDGFGPQARDVFEREFDFFDKVTSISGVLYPIPKEERRAGIRRELEKIKMNGNDLYLPTAPSKLVRGIKLDSGIPLQSAAKVPIMITFYVIDRDGDENDVKPQACIFKVGDDCRQDVLALQVISQLRDIFGAVGLDLYLFPYGVLPTGPERGIIEVVPNTRSRSQMGETTDGGLYEIFQQDFGPVGSPSFEAARRNFIVSSAGYAVASLLLQPKDRHNGNLLFDSAGRLVHIDFGFIFEISPGGNMRFESAHFKLSHEMTQLLDPSGIMKSETWDNFVSLCIKGYLASRRYMNGIINTVLLMLDSGLPCFSRGDPIGNLRKRFHPEMTEREAANFMKSVCVDAYNKWTTAGYDLIQYLQQGIEK</sequence>
<dbReference type="SUPFAM" id="SSF56112">
    <property type="entry name" value="Protein kinase-like (PK-like)"/>
    <property type="match status" value="1"/>
</dbReference>
<comment type="similarity">
    <text evidence="1">Belongs to the PI3/PI4-kinase family. Type III PI4K subfamily.</text>
</comment>
<dbReference type="PROSITE" id="PS51545">
    <property type="entry name" value="PIK_HELICAL"/>
    <property type="match status" value="1"/>
</dbReference>
<dbReference type="Gene3D" id="1.25.40.70">
    <property type="entry name" value="Phosphatidylinositol 3-kinase, accessory domain (PIK)"/>
    <property type="match status" value="1"/>
</dbReference>
<accession>A0ABR2CJA5</accession>
<gene>
    <name evidence="8" type="ORF">V6N12_012145</name>
</gene>
<dbReference type="PANTHER" id="PTHR10048">
    <property type="entry name" value="PHOSPHATIDYLINOSITOL KINASE"/>
    <property type="match status" value="1"/>
</dbReference>
<evidence type="ECO:0000256" key="1">
    <source>
        <dbReference type="ARBA" id="ARBA00006209"/>
    </source>
</evidence>
<evidence type="ECO:0000259" key="7">
    <source>
        <dbReference type="PROSITE" id="PS51545"/>
    </source>
</evidence>
<feature type="compositionally biased region" description="Polar residues" evidence="5">
    <location>
        <begin position="539"/>
        <end position="553"/>
    </location>
</feature>
<dbReference type="SUPFAM" id="SSF48371">
    <property type="entry name" value="ARM repeat"/>
    <property type="match status" value="2"/>
</dbReference>
<evidence type="ECO:0000256" key="3">
    <source>
        <dbReference type="ARBA" id="ARBA00022679"/>
    </source>
</evidence>
<protein>
    <recommendedName>
        <fullName evidence="2">1-phosphatidylinositol 4-kinase</fullName>
        <ecNumber evidence="2">2.7.1.67</ecNumber>
    </recommendedName>
</protein>
<dbReference type="InterPro" id="IPR011009">
    <property type="entry name" value="Kinase-like_dom_sf"/>
</dbReference>
<reference evidence="8 9" key="1">
    <citation type="journal article" date="2024" name="G3 (Bethesda)">
        <title>Genome assembly of Hibiscus sabdariffa L. provides insights into metabolisms of medicinal natural products.</title>
        <authorList>
            <person name="Kim T."/>
        </authorList>
    </citation>
    <scope>NUCLEOTIDE SEQUENCE [LARGE SCALE GENOMIC DNA]</scope>
    <source>
        <strain evidence="8">TK-2024</strain>
        <tissue evidence="8">Old leaves</tissue>
    </source>
</reference>
<evidence type="ECO:0000256" key="5">
    <source>
        <dbReference type="SAM" id="MobiDB-lite"/>
    </source>
</evidence>
<evidence type="ECO:0000256" key="4">
    <source>
        <dbReference type="ARBA" id="ARBA00022777"/>
    </source>
</evidence>
<dbReference type="Pfam" id="PF00454">
    <property type="entry name" value="PI3_PI4_kinase"/>
    <property type="match status" value="1"/>
</dbReference>
<evidence type="ECO:0000313" key="8">
    <source>
        <dbReference type="EMBL" id="KAK8518906.1"/>
    </source>
</evidence>
<dbReference type="EMBL" id="JBBPBM010000052">
    <property type="protein sequence ID" value="KAK8518906.1"/>
    <property type="molecule type" value="Genomic_DNA"/>
</dbReference>
<proteinExistence type="inferred from homology"/>
<dbReference type="InterPro" id="IPR042236">
    <property type="entry name" value="PI3K_accessory_sf"/>
</dbReference>
<dbReference type="InterPro" id="IPR001263">
    <property type="entry name" value="PI3K_accessory_dom"/>
</dbReference>
<dbReference type="EC" id="2.7.1.67" evidence="2"/>
<feature type="domain" description="PIK helical" evidence="7">
    <location>
        <begin position="1467"/>
        <end position="1667"/>
    </location>
</feature>
<dbReference type="InterPro" id="IPR015433">
    <property type="entry name" value="PI3/4_kinase"/>
</dbReference>
<dbReference type="Proteomes" id="UP001472677">
    <property type="component" value="Unassembled WGS sequence"/>
</dbReference>
<dbReference type="InterPro" id="IPR016024">
    <property type="entry name" value="ARM-type_fold"/>
</dbReference>
<keyword evidence="9" id="KW-1185">Reference proteome</keyword>
<dbReference type="InterPro" id="IPR045495">
    <property type="entry name" value="PI4K_N"/>
</dbReference>
<feature type="domain" description="PI3K/PI4K catalytic" evidence="6">
    <location>
        <begin position="1748"/>
        <end position="2026"/>
    </location>
</feature>
<dbReference type="CDD" id="cd05167">
    <property type="entry name" value="PI4Kc_III_alpha"/>
    <property type="match status" value="1"/>
</dbReference>
<keyword evidence="3" id="KW-0808">Transferase</keyword>
<dbReference type="PROSITE" id="PS50290">
    <property type="entry name" value="PI3_4_KINASE_3"/>
    <property type="match status" value="1"/>
</dbReference>
<evidence type="ECO:0000313" key="9">
    <source>
        <dbReference type="Proteomes" id="UP001472677"/>
    </source>
</evidence>
<evidence type="ECO:0000256" key="2">
    <source>
        <dbReference type="ARBA" id="ARBA00012169"/>
    </source>
</evidence>
<dbReference type="InterPro" id="IPR018936">
    <property type="entry name" value="PI3/4_kinase_CS"/>
</dbReference>
<keyword evidence="4" id="KW-0418">Kinase</keyword>
<dbReference type="PROSITE" id="PS00915">
    <property type="entry name" value="PI3_4_KINASE_1"/>
    <property type="match status" value="1"/>
</dbReference>
<evidence type="ECO:0000259" key="6">
    <source>
        <dbReference type="PROSITE" id="PS50290"/>
    </source>
</evidence>
<feature type="region of interest" description="Disordered" evidence="5">
    <location>
        <begin position="539"/>
        <end position="558"/>
    </location>
</feature>
<dbReference type="Pfam" id="PF00613">
    <property type="entry name" value="PI3Ka"/>
    <property type="match status" value="1"/>
</dbReference>
<dbReference type="InterPro" id="IPR036940">
    <property type="entry name" value="PI3/4_kinase_cat_sf"/>
</dbReference>
<dbReference type="Gene3D" id="3.30.1010.10">
    <property type="entry name" value="Phosphatidylinositol 3-kinase Catalytic Subunit, Chain A, domain 4"/>
    <property type="match status" value="1"/>
</dbReference>
<name>A0ABR2CJA5_9ROSI</name>
<dbReference type="PANTHER" id="PTHR10048:SF15">
    <property type="entry name" value="PHOSPHATIDYLINOSITOL 4-KINASE ALPHA"/>
    <property type="match status" value="1"/>
</dbReference>
<comment type="caution">
    <text evidence="8">The sequence shown here is derived from an EMBL/GenBank/DDBJ whole genome shotgun (WGS) entry which is preliminary data.</text>
</comment>
<dbReference type="Gene3D" id="1.10.1070.11">
    <property type="entry name" value="Phosphatidylinositol 3-/4-kinase, catalytic domain"/>
    <property type="match status" value="1"/>
</dbReference>
<dbReference type="SMART" id="SM00146">
    <property type="entry name" value="PI3Kc"/>
    <property type="match status" value="1"/>
</dbReference>
<dbReference type="SMART" id="SM00145">
    <property type="entry name" value="PI3Ka"/>
    <property type="match status" value="1"/>
</dbReference>
<dbReference type="Pfam" id="PF19274">
    <property type="entry name" value="PI4K_N"/>
    <property type="match status" value="2"/>
</dbReference>
<dbReference type="InterPro" id="IPR000403">
    <property type="entry name" value="PI3/4_kinase_cat_dom"/>
</dbReference>
<organism evidence="8 9">
    <name type="scientific">Hibiscus sabdariffa</name>
    <name type="common">roselle</name>
    <dbReference type="NCBI Taxonomy" id="183260"/>
    <lineage>
        <taxon>Eukaryota</taxon>
        <taxon>Viridiplantae</taxon>
        <taxon>Streptophyta</taxon>
        <taxon>Embryophyta</taxon>
        <taxon>Tracheophyta</taxon>
        <taxon>Spermatophyta</taxon>
        <taxon>Magnoliopsida</taxon>
        <taxon>eudicotyledons</taxon>
        <taxon>Gunneridae</taxon>
        <taxon>Pentapetalae</taxon>
        <taxon>rosids</taxon>
        <taxon>malvids</taxon>
        <taxon>Malvales</taxon>
        <taxon>Malvaceae</taxon>
        <taxon>Malvoideae</taxon>
        <taxon>Hibiscus</taxon>
    </lineage>
</organism>